<proteinExistence type="predicted"/>
<sequence>MSPRRKLLQHHIRFNPCVWILMNIRHCRHIRERPIKFALHPFVAVNRFLQTEPALSNFDRPFRGSQCTMDGLGLACGDLLRPRSGTSTTNTEAL</sequence>
<name>A0A8H8CXC4_AJECA</name>
<dbReference type="AlphaFoldDB" id="A0A8H8CXC4"/>
<dbReference type="VEuPathDB" id="FungiDB:I7I52_04423"/>
<accession>A0A8H8CXC4</accession>
<gene>
    <name evidence="1" type="ORF">I7I52_04423</name>
</gene>
<dbReference type="EMBL" id="JAEVHI010000004">
    <property type="protein sequence ID" value="KAG5293194.1"/>
    <property type="molecule type" value="Genomic_DNA"/>
</dbReference>
<evidence type="ECO:0000313" key="2">
    <source>
        <dbReference type="Proteomes" id="UP000670092"/>
    </source>
</evidence>
<reference evidence="1 2" key="1">
    <citation type="submission" date="2021-01" db="EMBL/GenBank/DDBJ databases">
        <title>Chromosome-level genome assembly of a human fungal pathogen reveals clustering of transcriptionally co-regulated genes.</title>
        <authorList>
            <person name="Voorhies M."/>
            <person name="Cohen S."/>
            <person name="Shea T.P."/>
            <person name="Petrus S."/>
            <person name="Munoz J.F."/>
            <person name="Poplawski S."/>
            <person name="Goldman W.E."/>
            <person name="Michael T."/>
            <person name="Cuomo C.A."/>
            <person name="Sil A."/>
            <person name="Beyhan S."/>
        </authorList>
    </citation>
    <scope>NUCLEOTIDE SEQUENCE [LARGE SCALE GENOMIC DNA]</scope>
    <source>
        <strain evidence="1 2">G184AR</strain>
    </source>
</reference>
<protein>
    <submittedName>
        <fullName evidence="1">Uncharacterized protein</fullName>
    </submittedName>
</protein>
<organism evidence="1 2">
    <name type="scientific">Ajellomyces capsulatus</name>
    <name type="common">Darling's disease fungus</name>
    <name type="synonym">Histoplasma capsulatum</name>
    <dbReference type="NCBI Taxonomy" id="5037"/>
    <lineage>
        <taxon>Eukaryota</taxon>
        <taxon>Fungi</taxon>
        <taxon>Dikarya</taxon>
        <taxon>Ascomycota</taxon>
        <taxon>Pezizomycotina</taxon>
        <taxon>Eurotiomycetes</taxon>
        <taxon>Eurotiomycetidae</taxon>
        <taxon>Onygenales</taxon>
        <taxon>Ajellomycetaceae</taxon>
        <taxon>Histoplasma</taxon>
    </lineage>
</organism>
<evidence type="ECO:0000313" key="1">
    <source>
        <dbReference type="EMBL" id="KAG5293194.1"/>
    </source>
</evidence>
<comment type="caution">
    <text evidence="1">The sequence shown here is derived from an EMBL/GenBank/DDBJ whole genome shotgun (WGS) entry which is preliminary data.</text>
</comment>
<dbReference type="Proteomes" id="UP000670092">
    <property type="component" value="Unassembled WGS sequence"/>
</dbReference>